<evidence type="ECO:0000259" key="5">
    <source>
        <dbReference type="PROSITE" id="PS51770"/>
    </source>
</evidence>
<evidence type="ECO:0000313" key="7">
    <source>
        <dbReference type="Proteomes" id="UP000324209"/>
    </source>
</evidence>
<accession>A0A5C1QRY3</accession>
<comment type="similarity">
    <text evidence="1">Belongs to the acyl coenzyme A hydrolase family.</text>
</comment>
<name>A0A5C1QRY3_9SPIO</name>
<organism evidence="6 7">
    <name type="scientific">Oceanispirochaeta crateris</name>
    <dbReference type="NCBI Taxonomy" id="2518645"/>
    <lineage>
        <taxon>Bacteria</taxon>
        <taxon>Pseudomonadati</taxon>
        <taxon>Spirochaetota</taxon>
        <taxon>Spirochaetia</taxon>
        <taxon>Spirochaetales</taxon>
        <taxon>Spirochaetaceae</taxon>
        <taxon>Oceanispirochaeta</taxon>
    </lineage>
</organism>
<dbReference type="GO" id="GO:0006637">
    <property type="term" value="P:acyl-CoA metabolic process"/>
    <property type="evidence" value="ECO:0007669"/>
    <property type="project" value="TreeGrafter"/>
</dbReference>
<dbReference type="GO" id="GO:0005829">
    <property type="term" value="C:cytosol"/>
    <property type="evidence" value="ECO:0007669"/>
    <property type="project" value="TreeGrafter"/>
</dbReference>
<dbReference type="RefSeq" id="WP_149487469.1">
    <property type="nucleotide sequence ID" value="NZ_CP036150.1"/>
</dbReference>
<feature type="region of interest" description="Disordered" evidence="4">
    <location>
        <begin position="128"/>
        <end position="150"/>
    </location>
</feature>
<dbReference type="InterPro" id="IPR029069">
    <property type="entry name" value="HotDog_dom_sf"/>
</dbReference>
<dbReference type="PANTHER" id="PTHR11049:SF31">
    <property type="entry name" value="HOTDOG ACOT-TYPE DOMAIN-CONTAINING PROTEIN"/>
    <property type="match status" value="1"/>
</dbReference>
<evidence type="ECO:0000313" key="6">
    <source>
        <dbReference type="EMBL" id="QEN09394.1"/>
    </source>
</evidence>
<gene>
    <name evidence="6" type="ORF">EXM22_15930</name>
</gene>
<dbReference type="OrthoDB" id="9791628at2"/>
<dbReference type="PANTHER" id="PTHR11049">
    <property type="entry name" value="ACYL COENZYME A THIOESTER HYDROLASE"/>
    <property type="match status" value="1"/>
</dbReference>
<dbReference type="PROSITE" id="PS51770">
    <property type="entry name" value="HOTDOG_ACOT"/>
    <property type="match status" value="1"/>
</dbReference>
<evidence type="ECO:0000256" key="4">
    <source>
        <dbReference type="SAM" id="MobiDB-lite"/>
    </source>
</evidence>
<feature type="domain" description="HotDog ACOT-type" evidence="5">
    <location>
        <begin position="1"/>
        <end position="110"/>
    </location>
</feature>
<dbReference type="GO" id="GO:0009062">
    <property type="term" value="P:fatty acid catabolic process"/>
    <property type="evidence" value="ECO:0007669"/>
    <property type="project" value="TreeGrafter"/>
</dbReference>
<evidence type="ECO:0000256" key="2">
    <source>
        <dbReference type="ARBA" id="ARBA00022801"/>
    </source>
</evidence>
<dbReference type="Pfam" id="PF03061">
    <property type="entry name" value="4HBT"/>
    <property type="match status" value="1"/>
</dbReference>
<dbReference type="Gene3D" id="3.10.129.10">
    <property type="entry name" value="Hotdog Thioesterase"/>
    <property type="match status" value="1"/>
</dbReference>
<dbReference type="EMBL" id="CP036150">
    <property type="protein sequence ID" value="QEN09394.1"/>
    <property type="molecule type" value="Genomic_DNA"/>
</dbReference>
<dbReference type="KEGG" id="ock:EXM22_15930"/>
<dbReference type="SUPFAM" id="SSF54637">
    <property type="entry name" value="Thioesterase/thiol ester dehydrase-isomerase"/>
    <property type="match status" value="1"/>
</dbReference>
<sequence>MNTYNMVRSEHLNHHNHLFGGQMLFWVDESAWLTAARDFPGYCLVTRGMDRISFEKAVINGSILRFHVLPAHQGTSSVTYQVDVHADAPGSDGEVLVFSNKVTFVSIDCHGKKVPLPKRDKLRSVAEDFSPSIPEALGTQPASCHDEDES</sequence>
<keyword evidence="2 3" id="KW-0378">Hydrolase</keyword>
<keyword evidence="7" id="KW-1185">Reference proteome</keyword>
<dbReference type="GO" id="GO:0052816">
    <property type="term" value="F:long-chain fatty acyl-CoA hydrolase activity"/>
    <property type="evidence" value="ECO:0007669"/>
    <property type="project" value="TreeGrafter"/>
</dbReference>
<dbReference type="InterPro" id="IPR040170">
    <property type="entry name" value="Cytosol_ACT"/>
</dbReference>
<dbReference type="CDD" id="cd03442">
    <property type="entry name" value="BFIT_BACH"/>
    <property type="match status" value="1"/>
</dbReference>
<evidence type="ECO:0000256" key="3">
    <source>
        <dbReference type="PROSITE-ProRule" id="PRU01106"/>
    </source>
</evidence>
<dbReference type="InterPro" id="IPR033120">
    <property type="entry name" value="HOTDOG_ACOT"/>
</dbReference>
<evidence type="ECO:0000256" key="1">
    <source>
        <dbReference type="ARBA" id="ARBA00010458"/>
    </source>
</evidence>
<dbReference type="AlphaFoldDB" id="A0A5C1QRY3"/>
<dbReference type="InterPro" id="IPR006683">
    <property type="entry name" value="Thioestr_dom"/>
</dbReference>
<proteinExistence type="inferred from homology"/>
<reference evidence="6 7" key="1">
    <citation type="submission" date="2019-02" db="EMBL/GenBank/DDBJ databases">
        <title>Complete Genome Sequence and Methylome Analysis of free living Spirochaetas.</title>
        <authorList>
            <person name="Fomenkov A."/>
            <person name="Dubinina G."/>
            <person name="Leshcheva N."/>
            <person name="Mikheeva N."/>
            <person name="Grabovich M."/>
            <person name="Vincze T."/>
            <person name="Roberts R.J."/>
        </authorList>
    </citation>
    <scope>NUCLEOTIDE SEQUENCE [LARGE SCALE GENOMIC DNA]</scope>
    <source>
        <strain evidence="6 7">K2</strain>
    </source>
</reference>
<dbReference type="Proteomes" id="UP000324209">
    <property type="component" value="Chromosome"/>
</dbReference>
<protein>
    <submittedName>
        <fullName evidence="6">Acyl-CoA thioesterase</fullName>
    </submittedName>
</protein>